<evidence type="ECO:0000256" key="5">
    <source>
        <dbReference type="ARBA" id="ARBA00022692"/>
    </source>
</evidence>
<evidence type="ECO:0000313" key="12">
    <source>
        <dbReference type="Proteomes" id="UP001304125"/>
    </source>
</evidence>
<feature type="transmembrane region" description="Helical" evidence="9">
    <location>
        <begin position="202"/>
        <end position="219"/>
    </location>
</feature>
<dbReference type="Proteomes" id="UP001303408">
    <property type="component" value="Chromosome"/>
</dbReference>
<keyword evidence="12" id="KW-1185">Reference proteome</keyword>
<keyword evidence="5 9" id="KW-0812">Transmembrane</keyword>
<dbReference type="RefSeq" id="WP_313500872.1">
    <property type="nucleotide sequence ID" value="NZ_CP134879.1"/>
</dbReference>
<evidence type="ECO:0000256" key="8">
    <source>
        <dbReference type="SAM" id="MobiDB-lite"/>
    </source>
</evidence>
<dbReference type="Proteomes" id="UP001304125">
    <property type="component" value="Chromosome"/>
</dbReference>
<accession>A0AA96F8Q9</accession>
<feature type="transmembrane region" description="Helical" evidence="9">
    <location>
        <begin position="276"/>
        <end position="296"/>
    </location>
</feature>
<proteinExistence type="predicted"/>
<dbReference type="Pfam" id="PF02653">
    <property type="entry name" value="BPD_transp_2"/>
    <property type="match status" value="1"/>
</dbReference>
<evidence type="ECO:0000256" key="4">
    <source>
        <dbReference type="ARBA" id="ARBA00022519"/>
    </source>
</evidence>
<dbReference type="InterPro" id="IPR001851">
    <property type="entry name" value="ABC_transp_permease"/>
</dbReference>
<dbReference type="GO" id="GO:0005886">
    <property type="term" value="C:plasma membrane"/>
    <property type="evidence" value="ECO:0007669"/>
    <property type="project" value="UniProtKB-SubCell"/>
</dbReference>
<feature type="transmembrane region" description="Helical" evidence="9">
    <location>
        <begin position="249"/>
        <end position="270"/>
    </location>
</feature>
<sequence>MASPTEADGAVTPGTPGATAPAAPTPSPKPAPAAAVPHKDSASVRGMIFLRDRGIFVLWALLIVVFALWANPYFATLNNGILIANAAAISAIFAAGVAVGIICGALDLSIPGVAAMASCVAGWMLVHDLPIWLALTTGIILAALVGLANGLISLRGFNPIIVTIATLSITSAIAAIVAGGYTFPGLSMLDFMGTQRYLGVPAPVYIAAGVFTVGTVFLTKTRDGIRLMAVGGNPEAVRRSGIHSDRYRVFAFIISSTCAGLGGLVTTAVVTEANPSASPALIFTALTAVALAGVSLQGGRGSLPRVLVGALVLATISNGLTIKGIQPYWATGVTGVLLIGSLTLERWVTLSVSKRLMATAQASVHTGTR</sequence>
<dbReference type="CDD" id="cd06579">
    <property type="entry name" value="TM_PBP1_transp_AraH_like"/>
    <property type="match status" value="1"/>
</dbReference>
<evidence type="ECO:0000256" key="1">
    <source>
        <dbReference type="ARBA" id="ARBA00004651"/>
    </source>
</evidence>
<keyword evidence="6 9" id="KW-1133">Transmembrane helix</keyword>
<dbReference type="EMBL" id="CP134880">
    <property type="protein sequence ID" value="WNM28535.1"/>
    <property type="molecule type" value="Genomic_DNA"/>
</dbReference>
<evidence type="ECO:0000313" key="11">
    <source>
        <dbReference type="EMBL" id="WNM28535.1"/>
    </source>
</evidence>
<dbReference type="AlphaFoldDB" id="A0AA96F8Q9"/>
<evidence type="ECO:0000256" key="2">
    <source>
        <dbReference type="ARBA" id="ARBA00022448"/>
    </source>
</evidence>
<feature type="transmembrane region" description="Helical" evidence="9">
    <location>
        <begin position="55"/>
        <end position="75"/>
    </location>
</feature>
<feature type="transmembrane region" description="Helical" evidence="9">
    <location>
        <begin position="328"/>
        <end position="348"/>
    </location>
</feature>
<accession>A0AA96FHB8</accession>
<keyword evidence="4" id="KW-0997">Cell inner membrane</keyword>
<keyword evidence="2" id="KW-0813">Transport</keyword>
<feature type="region of interest" description="Disordered" evidence="8">
    <location>
        <begin position="1"/>
        <end position="36"/>
    </location>
</feature>
<evidence type="ECO:0000313" key="10">
    <source>
        <dbReference type="EMBL" id="WNM25629.1"/>
    </source>
</evidence>
<evidence type="ECO:0000256" key="6">
    <source>
        <dbReference type="ARBA" id="ARBA00022989"/>
    </source>
</evidence>
<comment type="subcellular location">
    <subcellularLocation>
        <location evidence="1">Cell membrane</location>
        <topology evidence="1">Multi-pass membrane protein</topology>
    </subcellularLocation>
</comment>
<dbReference type="PANTHER" id="PTHR32196">
    <property type="entry name" value="ABC TRANSPORTER PERMEASE PROTEIN YPHD-RELATED-RELATED"/>
    <property type="match status" value="1"/>
</dbReference>
<protein>
    <submittedName>
        <fullName evidence="10">ABC transporter permease</fullName>
    </submittedName>
</protein>
<dbReference type="GO" id="GO:0022857">
    <property type="term" value="F:transmembrane transporter activity"/>
    <property type="evidence" value="ECO:0007669"/>
    <property type="project" value="InterPro"/>
</dbReference>
<reference evidence="10 12" key="1">
    <citation type="submission" date="2023-09" db="EMBL/GenBank/DDBJ databases">
        <title>Demequina sp. a novel bacteria isolated from Capsicum annuum.</title>
        <authorList>
            <person name="Humaira Z."/>
            <person name="Lee J."/>
            <person name="Cho D."/>
        </authorList>
    </citation>
    <scope>NUCLEOTIDE SEQUENCE [LARGE SCALE GENOMIC DNA]</scope>
    <source>
        <strain evidence="10 12">OYTSA14</strain>
        <strain evidence="11">PMTSA13</strain>
    </source>
</reference>
<feature type="transmembrane region" description="Helical" evidence="9">
    <location>
        <begin position="159"/>
        <end position="182"/>
    </location>
</feature>
<dbReference type="EMBL" id="CP134879">
    <property type="protein sequence ID" value="WNM25629.1"/>
    <property type="molecule type" value="Genomic_DNA"/>
</dbReference>
<gene>
    <name evidence="10" type="ORF">RN606_05630</name>
    <name evidence="11" type="ORF">RN607_05890</name>
</gene>
<organism evidence="10 12">
    <name type="scientific">Demequina capsici</name>
    <dbReference type="NCBI Taxonomy" id="3075620"/>
    <lineage>
        <taxon>Bacteria</taxon>
        <taxon>Bacillati</taxon>
        <taxon>Actinomycetota</taxon>
        <taxon>Actinomycetes</taxon>
        <taxon>Micrococcales</taxon>
        <taxon>Demequinaceae</taxon>
        <taxon>Demequina</taxon>
    </lineage>
</organism>
<evidence type="ECO:0000256" key="3">
    <source>
        <dbReference type="ARBA" id="ARBA00022475"/>
    </source>
</evidence>
<feature type="transmembrane region" description="Helical" evidence="9">
    <location>
        <begin position="131"/>
        <end position="152"/>
    </location>
</feature>
<feature type="compositionally biased region" description="Low complexity" evidence="8">
    <location>
        <begin position="9"/>
        <end position="22"/>
    </location>
</feature>
<name>A0AA96F8Q9_9MICO</name>
<feature type="transmembrane region" description="Helical" evidence="9">
    <location>
        <begin position="303"/>
        <end position="322"/>
    </location>
</feature>
<keyword evidence="3" id="KW-1003">Cell membrane</keyword>
<dbReference type="PANTHER" id="PTHR32196:SF21">
    <property type="entry name" value="ABC TRANSPORTER PERMEASE PROTEIN YPHD-RELATED"/>
    <property type="match status" value="1"/>
</dbReference>
<evidence type="ECO:0000256" key="9">
    <source>
        <dbReference type="SAM" id="Phobius"/>
    </source>
</evidence>
<keyword evidence="7 9" id="KW-0472">Membrane</keyword>
<dbReference type="KEGG" id="dcp:RN607_05890"/>
<feature type="transmembrane region" description="Helical" evidence="9">
    <location>
        <begin position="108"/>
        <end position="125"/>
    </location>
</feature>
<feature type="transmembrane region" description="Helical" evidence="9">
    <location>
        <begin position="81"/>
        <end position="101"/>
    </location>
</feature>
<evidence type="ECO:0000256" key="7">
    <source>
        <dbReference type="ARBA" id="ARBA00023136"/>
    </source>
</evidence>